<evidence type="ECO:0000313" key="7">
    <source>
        <dbReference type="EMBL" id="AEE82449.1"/>
    </source>
</evidence>
<dbReference type="PaxDb" id="3702-AT4G04957.1"/>
<comment type="cofactor">
    <cofactor evidence="1">
        <name>[4Fe-4S] cluster</name>
        <dbReference type="ChEBI" id="CHEBI:49883"/>
    </cofactor>
</comment>
<evidence type="ECO:0000256" key="2">
    <source>
        <dbReference type="ARBA" id="ARBA00022723"/>
    </source>
</evidence>
<keyword evidence="3" id="KW-0408">Iron</keyword>
<dbReference type="RefSeq" id="NP_001118934.1">
    <property type="nucleotide sequence ID" value="NM_001125462.1"/>
</dbReference>
<dbReference type="GO" id="GO:0046872">
    <property type="term" value="F:metal ion binding"/>
    <property type="evidence" value="ECO:0007669"/>
    <property type="project" value="UniProtKB-KW"/>
</dbReference>
<evidence type="ECO:0000313" key="8">
    <source>
        <dbReference type="Proteomes" id="UP000006548"/>
    </source>
</evidence>
<dbReference type="GO" id="GO:0141166">
    <property type="term" value="P:chromosomal 5-methylcytosine DNA demethylation pathway"/>
    <property type="evidence" value="ECO:0007669"/>
    <property type="project" value="InterPro"/>
</dbReference>
<gene>
    <name evidence="6 7" type="ordered locus">At4g04957</name>
</gene>
<evidence type="ECO:0000313" key="6">
    <source>
        <dbReference type="Araport" id="AT4G04957"/>
    </source>
</evidence>
<evidence type="ECO:0000256" key="3">
    <source>
        <dbReference type="ARBA" id="ARBA00023004"/>
    </source>
</evidence>
<keyword evidence="8" id="KW-1185">Reference proteome</keyword>
<name>B3H5Q5_ARATH</name>
<dbReference type="InterPro" id="IPR028925">
    <property type="entry name" value="RRM_DME"/>
</dbReference>
<sequence>MLVTAKKHEIWMDFGEAPIRFSIQEFSVAMFADHASSLNPIDVPRELIWDLPRRTVFFGTSIPTIFKDSKEAGIQEVR</sequence>
<evidence type="ECO:0000256" key="4">
    <source>
        <dbReference type="ARBA" id="ARBA00023014"/>
    </source>
</evidence>
<dbReference type="ExpressionAtlas" id="B3H5Q5">
    <property type="expression patterns" value="baseline"/>
</dbReference>
<dbReference type="PhylomeDB" id="B3H5Q5"/>
<organism evidence="7 8">
    <name type="scientific">Arabidopsis thaliana</name>
    <name type="common">Mouse-ear cress</name>
    <dbReference type="NCBI Taxonomy" id="3702"/>
    <lineage>
        <taxon>Eukaryota</taxon>
        <taxon>Viridiplantae</taxon>
        <taxon>Streptophyta</taxon>
        <taxon>Embryophyta</taxon>
        <taxon>Tracheophyta</taxon>
        <taxon>Spermatophyta</taxon>
        <taxon>Magnoliopsida</taxon>
        <taxon>eudicotyledons</taxon>
        <taxon>Gunneridae</taxon>
        <taxon>Pentapetalae</taxon>
        <taxon>rosids</taxon>
        <taxon>malvids</taxon>
        <taxon>Brassicales</taxon>
        <taxon>Brassicaceae</taxon>
        <taxon>Camelineae</taxon>
        <taxon>Arabidopsis</taxon>
    </lineage>
</organism>
<reference evidence="8" key="2">
    <citation type="journal article" date="2017" name="Plant J.">
        <title>Araport11: a complete reannotation of the Arabidopsis thaliana reference genome.</title>
        <authorList>
            <person name="Cheng C.Y."/>
            <person name="Krishnakumar V."/>
            <person name="Chan A.P."/>
            <person name="Thibaud-Nissen F."/>
            <person name="Schobel S."/>
            <person name="Town C.D."/>
        </authorList>
    </citation>
    <scope>GENOME REANNOTATION</scope>
    <source>
        <strain evidence="8">cv. Columbia</strain>
    </source>
</reference>
<dbReference type="GO" id="GO:0019104">
    <property type="term" value="F:DNA N-glycosylase activity"/>
    <property type="evidence" value="ECO:0007669"/>
    <property type="project" value="InterPro"/>
</dbReference>
<dbReference type="GO" id="GO:0051536">
    <property type="term" value="F:iron-sulfur cluster binding"/>
    <property type="evidence" value="ECO:0007669"/>
    <property type="project" value="UniProtKB-KW"/>
</dbReference>
<dbReference type="PANTHER" id="PTHR46213">
    <property type="entry name" value="TRANSCRIPTIONAL ACTIVATOR DEMETER"/>
    <property type="match status" value="1"/>
</dbReference>
<reference evidence="7 8" key="1">
    <citation type="journal article" date="1999" name="Nature">
        <title>Sequence and analysis of chromosome 4 of the plant Arabidopsis thaliana.</title>
        <authorList>
            <consortium name="EU"/>
            <consortium name="CSHL and WU Arabidopsis Sequencing Project"/>
            <person name="Mayer K."/>
            <person name="Schuller C."/>
            <person name="Wambutt R."/>
            <person name="Murphy G."/>
            <person name="Volckaert G."/>
            <person name="Pohl T."/>
            <person name="Dusterhoft A."/>
            <person name="Stiekema W."/>
            <person name="Entian K.D."/>
            <person name="Terryn N."/>
            <person name="Harris B."/>
            <person name="Ansorge W."/>
            <person name="Brandt P."/>
            <person name="Grivell L."/>
            <person name="Rieger M."/>
            <person name="Weichselgartner M."/>
            <person name="de Simone V."/>
            <person name="Obermaier B."/>
            <person name="Mache R."/>
            <person name="Muller M."/>
            <person name="Kreis M."/>
            <person name="Delseny M."/>
            <person name="Puigdomenech P."/>
            <person name="Watson M."/>
            <person name="Schmidtheini T."/>
            <person name="Reichert B."/>
            <person name="Portatelle D."/>
            <person name="Perez-Alonso M."/>
            <person name="Boutry M."/>
            <person name="Bancroft I."/>
            <person name="Vos P."/>
            <person name="Hoheisel J."/>
            <person name="Zimmermann W."/>
            <person name="Wedler H."/>
            <person name="Ridley P."/>
            <person name="Langham S.A."/>
            <person name="McCullagh B."/>
            <person name="Bilham L."/>
            <person name="Robben J."/>
            <person name="Van der Schueren J."/>
            <person name="Grymonprez B."/>
            <person name="Chuang Y.J."/>
            <person name="Vandenbussche F."/>
            <person name="Braeken M."/>
            <person name="Weltjens I."/>
            <person name="Voet M."/>
            <person name="Bastiaens I."/>
            <person name="Aert R."/>
            <person name="Defoor E."/>
            <person name="Weitzenegger T."/>
            <person name="Bothe G."/>
            <person name="Ramsperger U."/>
            <person name="Hilbert H."/>
            <person name="Braun M."/>
            <person name="Holzer E."/>
            <person name="Brandt A."/>
            <person name="Peters S."/>
            <person name="van Staveren M."/>
            <person name="Dirske W."/>
            <person name="Mooijman P."/>
            <person name="Klein Lankhorst R."/>
            <person name="Rose M."/>
            <person name="Hauf J."/>
            <person name="Kotter P."/>
            <person name="Berneiser S."/>
            <person name="Hempel S."/>
            <person name="Feldpausch M."/>
            <person name="Lamberth S."/>
            <person name="Van den Daele H."/>
            <person name="De Keyser A."/>
            <person name="Buysshaert C."/>
            <person name="Gielen J."/>
            <person name="Villarroel R."/>
            <person name="De Clercq R."/>
            <person name="Van Montagu M."/>
            <person name="Rogers J."/>
            <person name="Cronin A."/>
            <person name="Quail M."/>
            <person name="Bray-Allen S."/>
            <person name="Clark L."/>
            <person name="Doggett J."/>
            <person name="Hall S."/>
            <person name="Kay M."/>
            <person name="Lennard N."/>
            <person name="McLay K."/>
            <person name="Mayes R."/>
            <person name="Pettett A."/>
            <person name="Rajandream M.A."/>
            <person name="Lyne M."/>
            <person name="Benes V."/>
            <person name="Rechmann S."/>
            <person name="Borkova D."/>
            <person name="Blocker H."/>
            <person name="Scharfe M."/>
            <person name="Grimm M."/>
            <person name="Lohnert T.H."/>
            <person name="Dose S."/>
            <person name="de Haan M."/>
            <person name="Maarse A."/>
            <person name="Schafer M."/>
            <person name="Muller-Auer S."/>
            <person name="Gabel C."/>
            <person name="Fuchs M."/>
            <person name="Fartmann B."/>
            <person name="Granderath K."/>
            <person name="Dauner D."/>
            <person name="Herzl A."/>
            <person name="Neumann S."/>
            <person name="Argiriou A."/>
            <person name="Vitale D."/>
            <person name="Liguori R."/>
            <person name="Piravandi E."/>
            <person name="Massenet O."/>
            <person name="Quigley F."/>
            <person name="Clabauld G."/>
            <person name="Mundlein A."/>
            <person name="Felber R."/>
            <person name="Schnabl S."/>
            <person name="Hiller R."/>
            <person name="Schmidt W."/>
            <person name="Lecharny A."/>
            <person name="Aubourg S."/>
            <person name="Chefdor F."/>
            <person name="Cooke R."/>
            <person name="Berger C."/>
            <person name="Montfort A."/>
            <person name="Casacuberta E."/>
            <person name="Gibbons T."/>
            <person name="Weber N."/>
            <person name="Vandenbol M."/>
            <person name="Bargues M."/>
            <person name="Terol J."/>
            <person name="Torres A."/>
            <person name="Perez-Perez A."/>
            <person name="Purnelle B."/>
            <person name="Bent E."/>
            <person name="Johnson S."/>
            <person name="Tacon D."/>
            <person name="Jesse T."/>
            <person name="Heijnen L."/>
            <person name="Schwarz S."/>
            <person name="Scholler P."/>
            <person name="Heber S."/>
            <person name="Francs P."/>
            <person name="Bielke C."/>
            <person name="Frishman D."/>
            <person name="Haase D."/>
            <person name="Lemcke K."/>
            <person name="Mewes H.W."/>
            <person name="Stocker S."/>
            <person name="Zaccaria P."/>
            <person name="Bevan M."/>
            <person name="Wilson R.K."/>
            <person name="de la Bastide M."/>
            <person name="Habermann K."/>
            <person name="Parnell L."/>
            <person name="Dedhia N."/>
            <person name="Gnoj L."/>
            <person name="Schutz K."/>
            <person name="Huang E."/>
            <person name="Spiegel L."/>
            <person name="Sehkon M."/>
            <person name="Murray J."/>
            <person name="Sheet P."/>
            <person name="Cordes M."/>
            <person name="Abu-Threideh J."/>
            <person name="Stoneking T."/>
            <person name="Kalicki J."/>
            <person name="Graves T."/>
            <person name="Harmon G."/>
            <person name="Edwards J."/>
            <person name="Latreille P."/>
            <person name="Courtney L."/>
            <person name="Cloud J."/>
            <person name="Abbott A."/>
            <person name="Scott K."/>
            <person name="Johnson D."/>
            <person name="Minx P."/>
            <person name="Bentley D."/>
            <person name="Fulton B."/>
            <person name="Miller N."/>
            <person name="Greco T."/>
            <person name="Kemp K."/>
            <person name="Kramer J."/>
            <person name="Fulton L."/>
            <person name="Mardis E."/>
            <person name="Dante M."/>
            <person name="Pepin K."/>
            <person name="Hillier L."/>
            <person name="Nelson J."/>
            <person name="Spieth J."/>
            <person name="Ryan E."/>
            <person name="Andrews S."/>
            <person name="Geisel C."/>
            <person name="Layman D."/>
            <person name="Du H."/>
            <person name="Ali J."/>
            <person name="Berghoff A."/>
            <person name="Jones K."/>
            <person name="Drone K."/>
            <person name="Cotton M."/>
            <person name="Joshu C."/>
            <person name="Antonoiu B."/>
            <person name="Zidanic M."/>
            <person name="Strong C."/>
            <person name="Sun H."/>
            <person name="Lamar B."/>
            <person name="Yordan C."/>
            <person name="Ma P."/>
            <person name="Zhong J."/>
            <person name="Preston R."/>
            <person name="Vil D."/>
            <person name="Shekher M."/>
            <person name="Matero A."/>
            <person name="Shah R."/>
            <person name="Swaby I.K."/>
            <person name="O'Shaughnessy A."/>
            <person name="Rodriguez M."/>
            <person name="Hoffmann J."/>
            <person name="Till S."/>
            <person name="Granat S."/>
            <person name="Shohdy N."/>
            <person name="Hasegawa A."/>
            <person name="Hameed A."/>
            <person name="Lodhi M."/>
            <person name="Johnson A."/>
            <person name="Chen E."/>
            <person name="Marra M."/>
            <person name="Martienssen R."/>
            <person name="McCombie W.R."/>
        </authorList>
    </citation>
    <scope>NUCLEOTIDE SEQUENCE [LARGE SCALE GENOMIC DNA]</scope>
    <source>
        <strain evidence="8">cv. Columbia</strain>
    </source>
</reference>
<dbReference type="Proteomes" id="UP000006548">
    <property type="component" value="Chromosome 4"/>
</dbReference>
<protein>
    <submittedName>
        <fullName evidence="7">RRM in demeter (DUF1985)</fullName>
    </submittedName>
</protein>
<feature type="domain" description="Demeter RRM-fold" evidence="5">
    <location>
        <begin position="30"/>
        <end position="76"/>
    </location>
</feature>
<keyword evidence="2" id="KW-0479">Metal-binding</keyword>
<dbReference type="InParanoid" id="B3H5Q5"/>
<proteinExistence type="predicted"/>
<accession>B3H5Q5</accession>
<dbReference type="InterPro" id="IPR044811">
    <property type="entry name" value="DME/ROS1"/>
</dbReference>
<dbReference type="KEGG" id="ath:AT4G04957"/>
<evidence type="ECO:0000259" key="5">
    <source>
        <dbReference type="Pfam" id="PF15628"/>
    </source>
</evidence>
<evidence type="ECO:0000256" key="1">
    <source>
        <dbReference type="ARBA" id="ARBA00001966"/>
    </source>
</evidence>
<dbReference type="GO" id="GO:0035514">
    <property type="term" value="F:DNA demethylase activity"/>
    <property type="evidence" value="ECO:0007669"/>
    <property type="project" value="InterPro"/>
</dbReference>
<dbReference type="HOGENOM" id="CLU_2625366_0_0_1"/>
<dbReference type="GeneID" id="6240683"/>
<keyword evidence="4" id="KW-0411">Iron-sulfur</keyword>
<dbReference type="Araport" id="AT4G04957"/>
<dbReference type="PANTHER" id="PTHR46213:SF13">
    <property type="entry name" value="DEMETER-LIKE PROTEIN 2-RELATED"/>
    <property type="match status" value="1"/>
</dbReference>
<dbReference type="TAIR" id="AT4G04957"/>
<dbReference type="EMBL" id="CP002687">
    <property type="protein sequence ID" value="AEE82449.1"/>
    <property type="molecule type" value="Genomic_DNA"/>
</dbReference>
<dbReference type="Pfam" id="PF15628">
    <property type="entry name" value="RRM_DME"/>
    <property type="match status" value="1"/>
</dbReference>
<dbReference type="AlphaFoldDB" id="B3H5Q5"/>